<proteinExistence type="predicted"/>
<feature type="repeat" description="PPR" evidence="7">
    <location>
        <begin position="575"/>
        <end position="609"/>
    </location>
</feature>
<dbReference type="GO" id="GO:0008168">
    <property type="term" value="F:methyltransferase activity"/>
    <property type="evidence" value="ECO:0007669"/>
    <property type="project" value="UniProtKB-KW"/>
</dbReference>
<dbReference type="GO" id="GO:0009451">
    <property type="term" value="P:RNA modification"/>
    <property type="evidence" value="ECO:0007669"/>
    <property type="project" value="InterPro"/>
</dbReference>
<dbReference type="AlphaFoldDB" id="A0A8S2B3G7"/>
<dbReference type="GO" id="GO:0099402">
    <property type="term" value="P:plant organ development"/>
    <property type="evidence" value="ECO:0007669"/>
    <property type="project" value="UniProtKB-ARBA"/>
</dbReference>
<evidence type="ECO:0000256" key="2">
    <source>
        <dbReference type="ARBA" id="ARBA00022679"/>
    </source>
</evidence>
<keyword evidence="9" id="KW-1185">Reference proteome</keyword>
<feature type="repeat" description="PPR" evidence="7">
    <location>
        <begin position="542"/>
        <end position="572"/>
    </location>
</feature>
<dbReference type="GO" id="GO:0032259">
    <property type="term" value="P:methylation"/>
    <property type="evidence" value="ECO:0007669"/>
    <property type="project" value="UniProtKB-KW"/>
</dbReference>
<evidence type="ECO:0000313" key="8">
    <source>
        <dbReference type="EMBL" id="CAE6243499.1"/>
    </source>
</evidence>
<keyword evidence="3" id="KW-0949">S-adenosyl-L-methionine</keyword>
<evidence type="ECO:0000256" key="6">
    <source>
        <dbReference type="ARBA" id="ARBA00022842"/>
    </source>
</evidence>
<evidence type="ECO:0000256" key="5">
    <source>
        <dbReference type="ARBA" id="ARBA00022737"/>
    </source>
</evidence>
<dbReference type="NCBIfam" id="TIGR00756">
    <property type="entry name" value="PPR"/>
    <property type="match status" value="4"/>
</dbReference>
<dbReference type="Pfam" id="PF01535">
    <property type="entry name" value="PPR"/>
    <property type="match status" value="2"/>
</dbReference>
<name>A0A8S2B3G7_ARAAE</name>
<dbReference type="FunFam" id="1.25.40.10:FF:000393">
    <property type="entry name" value="Pentatricopeptide repeat-containing protein At1g20230"/>
    <property type="match status" value="1"/>
</dbReference>
<dbReference type="Gene3D" id="3.40.50.150">
    <property type="entry name" value="Vaccinia Virus protein VP39"/>
    <property type="match status" value="1"/>
</dbReference>
<dbReference type="InterPro" id="IPR046848">
    <property type="entry name" value="E_motif"/>
</dbReference>
<keyword evidence="5" id="KW-0677">Repeat</keyword>
<evidence type="ECO:0000313" key="9">
    <source>
        <dbReference type="Proteomes" id="UP000682877"/>
    </source>
</evidence>
<dbReference type="Pfam" id="PF20431">
    <property type="entry name" value="E_motif"/>
    <property type="match status" value="1"/>
</dbReference>
<dbReference type="FunFam" id="1.25.40.10:FF:000158">
    <property type="entry name" value="pentatricopeptide repeat-containing protein At2g33680"/>
    <property type="match status" value="1"/>
</dbReference>
<dbReference type="PROSITE" id="PS51375">
    <property type="entry name" value="PPR"/>
    <property type="match status" value="3"/>
</dbReference>
<dbReference type="InterPro" id="IPR042086">
    <property type="entry name" value="MeTrfase_capping"/>
</dbReference>
<gene>
    <name evidence="8" type="ORF">AARE701A_LOCUS21640</name>
</gene>
<dbReference type="Pfam" id="PF03492">
    <property type="entry name" value="Methyltransf_7"/>
    <property type="match status" value="1"/>
</dbReference>
<dbReference type="SUPFAM" id="SSF48452">
    <property type="entry name" value="TPR-like"/>
    <property type="match status" value="1"/>
</dbReference>
<evidence type="ECO:0000256" key="4">
    <source>
        <dbReference type="ARBA" id="ARBA00022723"/>
    </source>
</evidence>
<dbReference type="Gene3D" id="1.10.1200.270">
    <property type="entry name" value="Methyltransferase, alpha-helical capping domain"/>
    <property type="match status" value="1"/>
</dbReference>
<dbReference type="GO" id="GO:0003723">
    <property type="term" value="F:RNA binding"/>
    <property type="evidence" value="ECO:0007669"/>
    <property type="project" value="InterPro"/>
</dbReference>
<dbReference type="PANTHER" id="PTHR47926:SF432">
    <property type="entry name" value="(WILD MALAYSIAN BANANA) HYPOTHETICAL PROTEIN"/>
    <property type="match status" value="1"/>
</dbReference>
<reference evidence="8" key="1">
    <citation type="submission" date="2021-01" db="EMBL/GenBank/DDBJ databases">
        <authorList>
            <person name="Bezrukov I."/>
        </authorList>
    </citation>
    <scope>NUCLEOTIDE SEQUENCE</scope>
</reference>
<dbReference type="InterPro" id="IPR002885">
    <property type="entry name" value="PPR_rpt"/>
</dbReference>
<dbReference type="PANTHER" id="PTHR47926">
    <property type="entry name" value="PENTATRICOPEPTIDE REPEAT-CONTAINING PROTEIN"/>
    <property type="match status" value="1"/>
</dbReference>
<dbReference type="InterPro" id="IPR005299">
    <property type="entry name" value="MeTrfase_7"/>
</dbReference>
<organism evidence="8 9">
    <name type="scientific">Arabidopsis arenosa</name>
    <name type="common">Sand rock-cress</name>
    <name type="synonym">Cardaminopsis arenosa</name>
    <dbReference type="NCBI Taxonomy" id="38785"/>
    <lineage>
        <taxon>Eukaryota</taxon>
        <taxon>Viridiplantae</taxon>
        <taxon>Streptophyta</taxon>
        <taxon>Embryophyta</taxon>
        <taxon>Tracheophyta</taxon>
        <taxon>Spermatophyta</taxon>
        <taxon>Magnoliopsida</taxon>
        <taxon>eudicotyledons</taxon>
        <taxon>Gunneridae</taxon>
        <taxon>Pentapetalae</taxon>
        <taxon>rosids</taxon>
        <taxon>malvids</taxon>
        <taxon>Brassicales</taxon>
        <taxon>Brassicaceae</taxon>
        <taxon>Camelineae</taxon>
        <taxon>Arabidopsis</taxon>
    </lineage>
</organism>
<dbReference type="Gene3D" id="1.25.40.10">
    <property type="entry name" value="Tetratricopeptide repeat domain"/>
    <property type="match status" value="3"/>
</dbReference>
<accession>A0A8S2B3G7</accession>
<evidence type="ECO:0000256" key="7">
    <source>
        <dbReference type="PROSITE-ProRule" id="PRU00708"/>
    </source>
</evidence>
<dbReference type="EMBL" id="LR999458">
    <property type="protein sequence ID" value="CAE6243499.1"/>
    <property type="molecule type" value="Genomic_DNA"/>
</dbReference>
<dbReference type="InterPro" id="IPR029063">
    <property type="entry name" value="SAM-dependent_MTases_sf"/>
</dbReference>
<dbReference type="FunFam" id="1.25.40.10:FF:000231">
    <property type="entry name" value="Pentatricopeptide repeat-containing protein chloroplastic"/>
    <property type="match status" value="1"/>
</dbReference>
<dbReference type="InterPro" id="IPR046960">
    <property type="entry name" value="PPR_At4g14850-like_plant"/>
</dbReference>
<keyword evidence="6" id="KW-0460">Magnesium</keyword>
<protein>
    <submittedName>
        <fullName evidence="8">Uncharacterized protein</fullName>
    </submittedName>
</protein>
<sequence>MESPSLPMTAKDWTTTSLHRVFAMQGGEDDLSYVNNSDSQALAITLSKPILISTLESIKLFSDQTSPIRITDLGCATGSNTFTTVDTVVETLQRRYTAVYGGGGSPEFEAFFCDLPSNDFNMLFKLLAQKQKVDSPAKYFAGGVAGSFYDRLFPRVTIHVAVSLSALHWLSQIPEKVLEKGSRTWNKGKTWIEGAKKEVVEAYAEQSDKDLDDFMSCRKEEMVKGGVLFVLMAGRPSGSSSQFGDQDTRAKHPFTTTMEQAWQDLIDEGLIDEETRDGFNIPAYMRSPEEVEAGIDRCGGFKIEKMEFMKIVEYSDEKQEEWKKDPVSYGRARTNLVQAAIRPMVDAYLGPELSHELFKRYENRRVNALSLSSGLNWFVTSLKIHGTNLKTLKQSHCFMIITGLNRDNLNVAKFIEACSNAGHLRYAYSVFTHQPLPSTYLHNTMIRALSLVDEPNAHSIAITVYRKLWALCSKPDTFTFPFVLKIVVRVSDVWFGRQVHGQAVVFGFDSNVHVVTGLIQMYTSCRVLRDARKVFDEMRVRDVNVWNALLAGYGKVGEMDEARGLLEMMPCWIRNAVSWTCVISGYAKSGRASEAIEVFQRMLMENVEPDEVTLLAVLSACADLGSLDLGERICSYVDYRGMNRAVSLNNAVIDMYAKAGKITKALEVFESVNEKNVVTWTTIITGLATHGHGAEALAMFNRMVKAGVKPNDVTFIAILSACSHVGRAGKLREAEEVIKSMPFESNAAIWGSLLAASNVHHDIDVGERALYQLIKLEPNNSGNYMLLANLYSNLGRWDESRMMRKMMKGIGVKKLAGESSIEVENRVYKFISGDLSHPQVEKIHELLQEMDLQIQSNKV</sequence>
<feature type="repeat" description="PPR" evidence="7">
    <location>
        <begin position="676"/>
        <end position="710"/>
    </location>
</feature>
<dbReference type="Proteomes" id="UP000682877">
    <property type="component" value="Chromosome 8"/>
</dbReference>
<dbReference type="Pfam" id="PF13041">
    <property type="entry name" value="PPR_2"/>
    <property type="match status" value="2"/>
</dbReference>
<keyword evidence="4" id="KW-0479">Metal-binding</keyword>
<dbReference type="InterPro" id="IPR011990">
    <property type="entry name" value="TPR-like_helical_dom_sf"/>
</dbReference>
<keyword evidence="2" id="KW-0808">Transferase</keyword>
<dbReference type="GO" id="GO:0046872">
    <property type="term" value="F:metal ion binding"/>
    <property type="evidence" value="ECO:0007669"/>
    <property type="project" value="UniProtKB-KW"/>
</dbReference>
<evidence type="ECO:0000256" key="3">
    <source>
        <dbReference type="ARBA" id="ARBA00022691"/>
    </source>
</evidence>
<dbReference type="SUPFAM" id="SSF53335">
    <property type="entry name" value="S-adenosyl-L-methionine-dependent methyltransferases"/>
    <property type="match status" value="1"/>
</dbReference>
<evidence type="ECO:0000256" key="1">
    <source>
        <dbReference type="ARBA" id="ARBA00022603"/>
    </source>
</evidence>
<keyword evidence="1" id="KW-0489">Methyltransferase</keyword>